<dbReference type="EMBL" id="FN997370">
    <property type="protein sequence ID" value="CBV65619.1"/>
    <property type="molecule type" value="Genomic_DNA"/>
</dbReference>
<geneLocation type="chloroplast" evidence="1"/>
<protein>
    <submittedName>
        <fullName evidence="1">Maturase K</fullName>
    </submittedName>
</protein>
<sequence>MEILSSQFLAMSFFPVVSTKKNLYQSVIKAFSRLYGFFKSNGRKCIYN</sequence>
<dbReference type="AlphaFoldDB" id="H1ZU64"/>
<organism evidence="1">
    <name type="scientific">Coryphantha elephantidens</name>
    <dbReference type="NCBI Taxonomy" id="278499"/>
    <lineage>
        <taxon>Eukaryota</taxon>
        <taxon>Viridiplantae</taxon>
        <taxon>Streptophyta</taxon>
        <taxon>Embryophyta</taxon>
        <taxon>Tracheophyta</taxon>
        <taxon>Spermatophyta</taxon>
        <taxon>Magnoliopsida</taxon>
        <taxon>eudicotyledons</taxon>
        <taxon>Gunneridae</taxon>
        <taxon>Pentapetalae</taxon>
        <taxon>Caryophyllales</taxon>
        <taxon>Cactineae</taxon>
        <taxon>Cactaceae</taxon>
        <taxon>Cactoideae</taxon>
        <taxon>Cacteae</taxon>
        <taxon>Coryphantha</taxon>
    </lineage>
</organism>
<gene>
    <name evidence="1" type="primary">matK</name>
</gene>
<name>H1ZU64_9CARY</name>
<proteinExistence type="predicted"/>
<reference evidence="1" key="1">
    <citation type="submission" date="2010-06" db="EMBL/GenBank/DDBJ databases">
        <title>Molecular systematics of the Cactaceae.</title>
        <authorList>
            <person name="Barcenas R.T."/>
            <person name="Yesson C.J."/>
            <person name="Hawkins J.A."/>
        </authorList>
    </citation>
    <scope>NUCLEOTIDE SEQUENCE</scope>
    <source>
        <strain evidence="1">M1194</strain>
    </source>
</reference>
<keyword evidence="1" id="KW-0150">Chloroplast</keyword>
<keyword evidence="1" id="KW-0934">Plastid</keyword>
<evidence type="ECO:0000313" key="1">
    <source>
        <dbReference type="EMBL" id="CBV65619.1"/>
    </source>
</evidence>
<accession>H1ZU64</accession>